<protein>
    <submittedName>
        <fullName evidence="2">Uncharacterized protein</fullName>
    </submittedName>
</protein>
<dbReference type="Proteomes" id="UP001296873">
    <property type="component" value="Unassembled WGS sequence"/>
</dbReference>
<name>A0ABS1DA62_9PROT</name>
<organism evidence="2 3">
    <name type="scientific">Rhodovibrio sodomensis</name>
    <dbReference type="NCBI Taxonomy" id="1088"/>
    <lineage>
        <taxon>Bacteria</taxon>
        <taxon>Pseudomonadati</taxon>
        <taxon>Pseudomonadota</taxon>
        <taxon>Alphaproteobacteria</taxon>
        <taxon>Rhodospirillales</taxon>
        <taxon>Rhodovibrionaceae</taxon>
        <taxon>Rhodovibrio</taxon>
    </lineage>
</organism>
<gene>
    <name evidence="2" type="ORF">CKO28_04670</name>
</gene>
<sequence>MGLVISVEFSKQRKVTVSGDQRQQDLSGRECVEQDLDGCAAPTNGPGAVGYALPVKVDAVPSVPAQVTASNPEPVVSLPERCRQMREDSARLQDAVAELRRAVADLQRLPELARAMCEAAI</sequence>
<comment type="caution">
    <text evidence="2">The sequence shown here is derived from an EMBL/GenBank/DDBJ whole genome shotgun (WGS) entry which is preliminary data.</text>
</comment>
<evidence type="ECO:0000313" key="3">
    <source>
        <dbReference type="Proteomes" id="UP001296873"/>
    </source>
</evidence>
<dbReference type="EMBL" id="NRRL01000006">
    <property type="protein sequence ID" value="MBK1667321.1"/>
    <property type="molecule type" value="Genomic_DNA"/>
</dbReference>
<reference evidence="2 3" key="1">
    <citation type="journal article" date="2020" name="Microorganisms">
        <title>Osmotic Adaptation and Compatible Solute Biosynthesis of Phototrophic Bacteria as Revealed from Genome Analyses.</title>
        <authorList>
            <person name="Imhoff J.F."/>
            <person name="Rahn T."/>
            <person name="Kunzel S."/>
            <person name="Keller A."/>
            <person name="Neulinger S.C."/>
        </authorList>
    </citation>
    <scope>NUCLEOTIDE SEQUENCE [LARGE SCALE GENOMIC DNA]</scope>
    <source>
        <strain evidence="2 3">DSM 9895</strain>
    </source>
</reference>
<evidence type="ECO:0000313" key="2">
    <source>
        <dbReference type="EMBL" id="MBK1667321.1"/>
    </source>
</evidence>
<evidence type="ECO:0000256" key="1">
    <source>
        <dbReference type="SAM" id="Coils"/>
    </source>
</evidence>
<keyword evidence="3" id="KW-1185">Reference proteome</keyword>
<keyword evidence="1" id="KW-0175">Coiled coil</keyword>
<accession>A0ABS1DA62</accession>
<dbReference type="RefSeq" id="WP_200339391.1">
    <property type="nucleotide sequence ID" value="NZ_NRRL01000006.1"/>
</dbReference>
<proteinExistence type="predicted"/>
<feature type="coiled-coil region" evidence="1">
    <location>
        <begin position="82"/>
        <end position="109"/>
    </location>
</feature>